<evidence type="ECO:0000313" key="3">
    <source>
        <dbReference type="Proteomes" id="UP000823775"/>
    </source>
</evidence>
<evidence type="ECO:0000256" key="1">
    <source>
        <dbReference type="SAM" id="MobiDB-lite"/>
    </source>
</evidence>
<feature type="non-terminal residue" evidence="2">
    <location>
        <position position="57"/>
    </location>
</feature>
<proteinExistence type="predicted"/>
<feature type="non-terminal residue" evidence="2">
    <location>
        <position position="1"/>
    </location>
</feature>
<feature type="region of interest" description="Disordered" evidence="1">
    <location>
        <begin position="36"/>
        <end position="57"/>
    </location>
</feature>
<reference evidence="2 3" key="1">
    <citation type="journal article" date="2021" name="BMC Genomics">
        <title>Datura genome reveals duplications of psychoactive alkaloid biosynthetic genes and high mutation rate following tissue culture.</title>
        <authorList>
            <person name="Rajewski A."/>
            <person name="Carter-House D."/>
            <person name="Stajich J."/>
            <person name="Litt A."/>
        </authorList>
    </citation>
    <scope>NUCLEOTIDE SEQUENCE [LARGE SCALE GENOMIC DNA]</scope>
    <source>
        <strain evidence="2">AR-01</strain>
    </source>
</reference>
<accession>A0ABS8VHG7</accession>
<sequence length="57" mass="6652">DTQKEWDVFGLVPPEKREGRPLLKLRSPLDIRKESPVLIDDDRMEDSEDQTLVDDSE</sequence>
<evidence type="ECO:0000313" key="2">
    <source>
        <dbReference type="EMBL" id="MCD9646706.1"/>
    </source>
</evidence>
<feature type="compositionally biased region" description="Acidic residues" evidence="1">
    <location>
        <begin position="42"/>
        <end position="57"/>
    </location>
</feature>
<organism evidence="2 3">
    <name type="scientific">Datura stramonium</name>
    <name type="common">Jimsonweed</name>
    <name type="synonym">Common thornapple</name>
    <dbReference type="NCBI Taxonomy" id="4076"/>
    <lineage>
        <taxon>Eukaryota</taxon>
        <taxon>Viridiplantae</taxon>
        <taxon>Streptophyta</taxon>
        <taxon>Embryophyta</taxon>
        <taxon>Tracheophyta</taxon>
        <taxon>Spermatophyta</taxon>
        <taxon>Magnoliopsida</taxon>
        <taxon>eudicotyledons</taxon>
        <taxon>Gunneridae</taxon>
        <taxon>Pentapetalae</taxon>
        <taxon>asterids</taxon>
        <taxon>lamiids</taxon>
        <taxon>Solanales</taxon>
        <taxon>Solanaceae</taxon>
        <taxon>Solanoideae</taxon>
        <taxon>Datureae</taxon>
        <taxon>Datura</taxon>
    </lineage>
</organism>
<comment type="caution">
    <text evidence="2">The sequence shown here is derived from an EMBL/GenBank/DDBJ whole genome shotgun (WGS) entry which is preliminary data.</text>
</comment>
<gene>
    <name evidence="2" type="ORF">HAX54_036764</name>
</gene>
<protein>
    <submittedName>
        <fullName evidence="2">Uncharacterized protein</fullName>
    </submittedName>
</protein>
<keyword evidence="3" id="KW-1185">Reference proteome</keyword>
<dbReference type="Proteomes" id="UP000823775">
    <property type="component" value="Unassembled WGS sequence"/>
</dbReference>
<dbReference type="EMBL" id="JACEIK010004898">
    <property type="protein sequence ID" value="MCD9646706.1"/>
    <property type="molecule type" value="Genomic_DNA"/>
</dbReference>
<name>A0ABS8VHG7_DATST</name>